<evidence type="ECO:0000259" key="3">
    <source>
        <dbReference type="SMART" id="SM00062"/>
    </source>
</evidence>
<organism evidence="4 5">
    <name type="scientific">Microbispora triticiradicis</name>
    <dbReference type="NCBI Taxonomy" id="2200763"/>
    <lineage>
        <taxon>Bacteria</taxon>
        <taxon>Bacillati</taxon>
        <taxon>Actinomycetota</taxon>
        <taxon>Actinomycetes</taxon>
        <taxon>Streptosporangiales</taxon>
        <taxon>Streptosporangiaceae</taxon>
        <taxon>Microbispora</taxon>
    </lineage>
</organism>
<gene>
    <name evidence="4" type="ORF">FED44_07505</name>
</gene>
<dbReference type="AlphaFoldDB" id="A0A5R8ZFD3"/>
<dbReference type="InterPro" id="IPR001638">
    <property type="entry name" value="Solute-binding_3/MltF_N"/>
</dbReference>
<feature type="domain" description="Solute-binding protein family 3/N-terminal" evidence="3">
    <location>
        <begin position="76"/>
        <end position="309"/>
    </location>
</feature>
<name>A0A5R8ZFD3_9ACTN</name>
<evidence type="ECO:0000313" key="4">
    <source>
        <dbReference type="EMBL" id="TLP64045.1"/>
    </source>
</evidence>
<feature type="signal peptide" evidence="2">
    <location>
        <begin position="1"/>
        <end position="19"/>
    </location>
</feature>
<dbReference type="OrthoDB" id="4633994at2"/>
<comment type="caution">
    <text evidence="4">The sequence shown here is derived from an EMBL/GenBank/DDBJ whole genome shotgun (WGS) entry which is preliminary data.</text>
</comment>
<dbReference type="CDD" id="cd01004">
    <property type="entry name" value="PBP2_MidA_like"/>
    <property type="match status" value="1"/>
</dbReference>
<keyword evidence="5" id="KW-1185">Reference proteome</keyword>
<dbReference type="PANTHER" id="PTHR35936">
    <property type="entry name" value="MEMBRANE-BOUND LYTIC MUREIN TRANSGLYCOSYLASE F"/>
    <property type="match status" value="1"/>
</dbReference>
<dbReference type="Pfam" id="PF00497">
    <property type="entry name" value="SBP_bac_3"/>
    <property type="match status" value="1"/>
</dbReference>
<accession>A0A5R8ZFD3</accession>
<protein>
    <submittedName>
        <fullName evidence="4">ABC transporter substrate-binding protein</fullName>
    </submittedName>
</protein>
<evidence type="ECO:0000256" key="2">
    <source>
        <dbReference type="SAM" id="SignalP"/>
    </source>
</evidence>
<evidence type="ECO:0000256" key="1">
    <source>
        <dbReference type="ARBA" id="ARBA00022729"/>
    </source>
</evidence>
<keyword evidence="1 2" id="KW-0732">Signal</keyword>
<dbReference type="Gene3D" id="3.40.190.10">
    <property type="entry name" value="Periplasmic binding protein-like II"/>
    <property type="match status" value="2"/>
</dbReference>
<feature type="chain" id="PRO_5039685016" evidence="2">
    <location>
        <begin position="20"/>
        <end position="326"/>
    </location>
</feature>
<dbReference type="SMART" id="SM00062">
    <property type="entry name" value="PBPb"/>
    <property type="match status" value="1"/>
</dbReference>
<dbReference type="EMBL" id="VANP01000002">
    <property type="protein sequence ID" value="TLP64045.1"/>
    <property type="molecule type" value="Genomic_DNA"/>
</dbReference>
<dbReference type="PROSITE" id="PS51257">
    <property type="entry name" value="PROKAR_LIPOPROTEIN"/>
    <property type="match status" value="1"/>
</dbReference>
<dbReference type="Proteomes" id="UP000309033">
    <property type="component" value="Unassembled WGS sequence"/>
</dbReference>
<dbReference type="SUPFAM" id="SSF53850">
    <property type="entry name" value="Periplasmic binding protein-like II"/>
    <property type="match status" value="1"/>
</dbReference>
<reference evidence="4" key="1">
    <citation type="submission" date="2019-05" db="EMBL/GenBank/DDBJ databases">
        <title>Isolation, diversity and antifungal activity of Actinobacteria from wheat.</title>
        <authorList>
            <person name="Yu B."/>
        </authorList>
    </citation>
    <scope>NUCLEOTIDE SEQUENCE [LARGE SCALE GENOMIC DNA]</scope>
    <source>
        <strain evidence="4">NEAU-HEGS1-5</strain>
    </source>
</reference>
<evidence type="ECO:0000313" key="5">
    <source>
        <dbReference type="Proteomes" id="UP000309033"/>
    </source>
</evidence>
<proteinExistence type="predicted"/>
<sequence length="326" mass="34207">MSSAPRSAVLAVSALLLLAACGTDSERPATGAAAAAAEAAPDGLTINTSPRQDRIRAAKVDAIAAEVPAAVRARGEFLVGTSTFEPPLSFVADDNVTPIGVEEDIASLVADVLGLKPHIEPTSWENLFLAVRSGKYAAGFSNVTVTEERKDVYDFATYRLDQLAWEVPKDSPVTSITKPADVAGLTVAVGSGTNQEKILLSWDRQNRAAGLKPVRIQYYKQAADTYLALRSGRIQAYFAPNPTSAYHAAVSGETKIVGTYSGAGPTLQGLIAAMTQKGNGLAKPISDALNALIKDGSYGKVLARWGLSTEAVAESQVNPPGLPREQ</sequence>
<dbReference type="PANTHER" id="PTHR35936:SF17">
    <property type="entry name" value="ARGININE-BINDING EXTRACELLULAR PROTEIN ARTP"/>
    <property type="match status" value="1"/>
</dbReference>